<dbReference type="GO" id="GO:1903461">
    <property type="term" value="P:Okazaki fragment processing involved in mitotic DNA replication"/>
    <property type="evidence" value="ECO:0007669"/>
    <property type="project" value="TreeGrafter"/>
</dbReference>
<dbReference type="SUPFAM" id="SSF50249">
    <property type="entry name" value="Nucleic acid-binding proteins"/>
    <property type="match status" value="1"/>
</dbReference>
<organism evidence="3 4">
    <name type="scientific">Sciurus carolinensis</name>
    <name type="common">Eastern gray squirrel</name>
    <dbReference type="NCBI Taxonomy" id="30640"/>
    <lineage>
        <taxon>Eukaryota</taxon>
        <taxon>Metazoa</taxon>
        <taxon>Chordata</taxon>
        <taxon>Craniata</taxon>
        <taxon>Vertebrata</taxon>
        <taxon>Euteleostomi</taxon>
        <taxon>Mammalia</taxon>
        <taxon>Eutheria</taxon>
        <taxon>Euarchontoglires</taxon>
        <taxon>Glires</taxon>
        <taxon>Rodentia</taxon>
        <taxon>Sciuromorpha</taxon>
        <taxon>Sciuridae</taxon>
        <taxon>Sciurinae</taxon>
        <taxon>Sciurini</taxon>
        <taxon>Sciurus</taxon>
    </lineage>
</organism>
<evidence type="ECO:0000256" key="1">
    <source>
        <dbReference type="ARBA" id="ARBA00007572"/>
    </source>
</evidence>
<dbReference type="Proteomes" id="UP001166674">
    <property type="component" value="Unassembled WGS sequence"/>
</dbReference>
<dbReference type="EMBL" id="JAATJV010392354">
    <property type="protein sequence ID" value="MBZ3884306.1"/>
    <property type="molecule type" value="Genomic_DNA"/>
</dbReference>
<accession>A0AA41N620</accession>
<reference evidence="3" key="1">
    <citation type="submission" date="2020-03" db="EMBL/GenBank/DDBJ databases">
        <title>Studies in the Genomics of Life Span.</title>
        <authorList>
            <person name="Glass D."/>
        </authorList>
    </citation>
    <scope>NUCLEOTIDE SEQUENCE</scope>
    <source>
        <strain evidence="3">SUZIE</strain>
        <tissue evidence="3">Muscle</tissue>
    </source>
</reference>
<evidence type="ECO:0000313" key="4">
    <source>
        <dbReference type="Proteomes" id="UP001166674"/>
    </source>
</evidence>
<dbReference type="GO" id="GO:0003910">
    <property type="term" value="F:DNA ligase (ATP) activity"/>
    <property type="evidence" value="ECO:0007669"/>
    <property type="project" value="TreeGrafter"/>
</dbReference>
<comment type="similarity">
    <text evidence="1">Belongs to the ATP-dependent DNA ligase family.</text>
</comment>
<dbReference type="AlphaFoldDB" id="A0AA41N620"/>
<dbReference type="Gene3D" id="2.40.50.140">
    <property type="entry name" value="Nucleic acid-binding proteins"/>
    <property type="match status" value="1"/>
</dbReference>
<sequence>MWEVKCVDLSLSPIYPAAQGLVDSEKGISLRLPRFIRVREEMSEEATTSSQVACLYWKQSQIQNQQGAGLDSNPEDFY</sequence>
<keyword evidence="4" id="KW-1185">Reference proteome</keyword>
<dbReference type="PANTHER" id="PTHR45674">
    <property type="entry name" value="DNA LIGASE 1/3 FAMILY MEMBER"/>
    <property type="match status" value="1"/>
</dbReference>
<proteinExistence type="inferred from homology"/>
<dbReference type="GO" id="GO:0005739">
    <property type="term" value="C:mitochondrion"/>
    <property type="evidence" value="ECO:0007669"/>
    <property type="project" value="TreeGrafter"/>
</dbReference>
<evidence type="ECO:0000256" key="2">
    <source>
        <dbReference type="ARBA" id="ARBA00022598"/>
    </source>
</evidence>
<dbReference type="GO" id="GO:0005634">
    <property type="term" value="C:nucleus"/>
    <property type="evidence" value="ECO:0007669"/>
    <property type="project" value="TreeGrafter"/>
</dbReference>
<evidence type="ECO:0000313" key="3">
    <source>
        <dbReference type="EMBL" id="MBZ3884306.1"/>
    </source>
</evidence>
<comment type="caution">
    <text evidence="3">The sequence shown here is derived from an EMBL/GenBank/DDBJ whole genome shotgun (WGS) entry which is preliminary data.</text>
</comment>
<dbReference type="InterPro" id="IPR050191">
    <property type="entry name" value="ATP-dep_DNA_ligase"/>
</dbReference>
<dbReference type="InterPro" id="IPR012340">
    <property type="entry name" value="NA-bd_OB-fold"/>
</dbReference>
<gene>
    <name evidence="3" type="ORF">SUZIE_177280</name>
</gene>
<keyword evidence="2 3" id="KW-0436">Ligase</keyword>
<name>A0AA41N620_SCICA</name>
<dbReference type="PANTHER" id="PTHR45674:SF4">
    <property type="entry name" value="DNA LIGASE 1"/>
    <property type="match status" value="1"/>
</dbReference>
<protein>
    <submittedName>
        <fullName evidence="3">DNA ligase 1</fullName>
    </submittedName>
</protein>